<dbReference type="GO" id="GO:0008757">
    <property type="term" value="F:S-adenosylmethionine-dependent methyltransferase activity"/>
    <property type="evidence" value="ECO:0007669"/>
    <property type="project" value="InterPro"/>
</dbReference>
<evidence type="ECO:0000259" key="1">
    <source>
        <dbReference type="Pfam" id="PF08241"/>
    </source>
</evidence>
<dbReference type="Pfam" id="PF08241">
    <property type="entry name" value="Methyltransf_11"/>
    <property type="match status" value="1"/>
</dbReference>
<dbReference type="SUPFAM" id="SSF53335">
    <property type="entry name" value="S-adenosyl-L-methionine-dependent methyltransferases"/>
    <property type="match status" value="1"/>
</dbReference>
<gene>
    <name evidence="2" type="ORF">DQK91_05365</name>
</gene>
<evidence type="ECO:0000313" key="3">
    <source>
        <dbReference type="Proteomes" id="UP000434052"/>
    </source>
</evidence>
<dbReference type="RefSeq" id="WP_144234404.1">
    <property type="nucleotide sequence ID" value="NZ_QMIF01000002.1"/>
</dbReference>
<accession>A0A6P1ZKG1</accession>
<dbReference type="OrthoDB" id="5291101at2"/>
<dbReference type="InterPro" id="IPR013216">
    <property type="entry name" value="Methyltransf_11"/>
</dbReference>
<dbReference type="AlphaFoldDB" id="A0A6P1ZKG1"/>
<reference evidence="2 3" key="1">
    <citation type="submission" date="2018-06" db="EMBL/GenBank/DDBJ databases">
        <title>Complete genome of Desulfovibrio marinus P48SEP.</title>
        <authorList>
            <person name="Crispim J.S."/>
            <person name="Vidigal P.M.P."/>
            <person name="Silva L.C.F."/>
            <person name="Araujo L.C."/>
            <person name="Laguardia C.N."/>
            <person name="Dias R.S."/>
            <person name="Sousa M.P."/>
            <person name="Paula S.O."/>
            <person name="Silva C."/>
        </authorList>
    </citation>
    <scope>NUCLEOTIDE SEQUENCE [LARGE SCALE GENOMIC DNA]</scope>
    <source>
        <strain evidence="2 3">P48SEP</strain>
    </source>
</reference>
<dbReference type="EMBL" id="QMIF01000002">
    <property type="protein sequence ID" value="TVM36073.1"/>
    <property type="molecule type" value="Genomic_DNA"/>
</dbReference>
<sequence length="258" mass="29813">MTHLQEKGAFFHSGYRFLKLTSATEVARMCEAYPEFLAVRRKFYGESDDDYTKARLKLAQDLCICDFFHYHVTKGAKVLEIGGGFSRLLEYLQDDVEGWNLDKFEGWGNGPTDIPKDTGFKIVPNYIGAYDKNIPDNYFDIVYSISVLEHINLEDEALDDVIQDMERVLKPGGFSVHCIDCRFPPNLAPDISNRRMLKHLMKHYGLSENFIYANHDHENVYHMSAYAYNAYWKSSCGNRPYELDGLPFNIFVTVQKPE</sequence>
<organism evidence="2 3">
    <name type="scientific">Oceanidesulfovibrio marinus</name>
    <dbReference type="NCBI Taxonomy" id="370038"/>
    <lineage>
        <taxon>Bacteria</taxon>
        <taxon>Pseudomonadati</taxon>
        <taxon>Thermodesulfobacteriota</taxon>
        <taxon>Desulfovibrionia</taxon>
        <taxon>Desulfovibrionales</taxon>
        <taxon>Desulfovibrionaceae</taxon>
        <taxon>Oceanidesulfovibrio</taxon>
    </lineage>
</organism>
<dbReference type="InterPro" id="IPR029063">
    <property type="entry name" value="SAM-dependent_MTases_sf"/>
</dbReference>
<dbReference type="Gene3D" id="3.40.50.150">
    <property type="entry name" value="Vaccinia Virus protein VP39"/>
    <property type="match status" value="1"/>
</dbReference>
<feature type="domain" description="Methyltransferase type 11" evidence="1">
    <location>
        <begin position="131"/>
        <end position="174"/>
    </location>
</feature>
<dbReference type="Proteomes" id="UP000434052">
    <property type="component" value="Unassembled WGS sequence"/>
</dbReference>
<comment type="caution">
    <text evidence="2">The sequence shown here is derived from an EMBL/GenBank/DDBJ whole genome shotgun (WGS) entry which is preliminary data.</text>
</comment>
<protein>
    <recommendedName>
        <fullName evidence="1">Methyltransferase type 11 domain-containing protein</fullName>
    </recommendedName>
</protein>
<name>A0A6P1ZKG1_9BACT</name>
<evidence type="ECO:0000313" key="2">
    <source>
        <dbReference type="EMBL" id="TVM36073.1"/>
    </source>
</evidence>
<proteinExistence type="predicted"/>